<feature type="transmembrane region" description="Helical" evidence="1">
    <location>
        <begin position="57"/>
        <end position="77"/>
    </location>
</feature>
<keyword evidence="1" id="KW-0812">Transmembrane</keyword>
<dbReference type="AlphaFoldDB" id="A0A1G9BK72"/>
<keyword evidence="1" id="KW-1133">Transmembrane helix</keyword>
<proteinExistence type="predicted"/>
<gene>
    <name evidence="2" type="ORF">SAMN05216257_102558</name>
</gene>
<organism evidence="2 3">
    <name type="scientific">Meinhardsimonia xiamenensis</name>
    <dbReference type="NCBI Taxonomy" id="990712"/>
    <lineage>
        <taxon>Bacteria</taxon>
        <taxon>Pseudomonadati</taxon>
        <taxon>Pseudomonadota</taxon>
        <taxon>Alphaproteobacteria</taxon>
        <taxon>Rhodobacterales</taxon>
        <taxon>Paracoccaceae</taxon>
        <taxon>Meinhardsimonia</taxon>
    </lineage>
</organism>
<feature type="transmembrane region" description="Helical" evidence="1">
    <location>
        <begin position="12"/>
        <end position="30"/>
    </location>
</feature>
<keyword evidence="3" id="KW-1185">Reference proteome</keyword>
<feature type="transmembrane region" description="Helical" evidence="1">
    <location>
        <begin position="36"/>
        <end position="52"/>
    </location>
</feature>
<sequence length="118" mass="12528">MTRSRRRLQAAAVLMFLAAALHLPLIVLAFERLGVPAALWGLVLLALGWALMGGRRLVAWVSFLTLLGAIVVAAAWAGGGSGLIASLARAVLVLEGLALAVLFVTLWRDPPPRARRRG</sequence>
<evidence type="ECO:0000313" key="3">
    <source>
        <dbReference type="Proteomes" id="UP000199328"/>
    </source>
</evidence>
<evidence type="ECO:0000256" key="1">
    <source>
        <dbReference type="SAM" id="Phobius"/>
    </source>
</evidence>
<name>A0A1G9BK72_9RHOB</name>
<protein>
    <submittedName>
        <fullName evidence="2">Uncharacterized protein</fullName>
    </submittedName>
</protein>
<reference evidence="3" key="1">
    <citation type="submission" date="2016-10" db="EMBL/GenBank/DDBJ databases">
        <authorList>
            <person name="Varghese N."/>
            <person name="Submissions S."/>
        </authorList>
    </citation>
    <scope>NUCLEOTIDE SEQUENCE [LARGE SCALE GENOMIC DNA]</scope>
    <source>
        <strain evidence="3">CGMCC 1.10789</strain>
    </source>
</reference>
<evidence type="ECO:0000313" key="2">
    <source>
        <dbReference type="EMBL" id="SDK39275.1"/>
    </source>
</evidence>
<dbReference type="RefSeq" id="WP_092499338.1">
    <property type="nucleotide sequence ID" value="NZ_FNFV01000002.1"/>
</dbReference>
<dbReference type="STRING" id="990712.SAMN05216257_102558"/>
<feature type="transmembrane region" description="Helical" evidence="1">
    <location>
        <begin position="83"/>
        <end position="107"/>
    </location>
</feature>
<dbReference type="EMBL" id="FNFV01000002">
    <property type="protein sequence ID" value="SDK39275.1"/>
    <property type="molecule type" value="Genomic_DNA"/>
</dbReference>
<dbReference type="Proteomes" id="UP000199328">
    <property type="component" value="Unassembled WGS sequence"/>
</dbReference>
<accession>A0A1G9BK72</accession>
<keyword evidence="1" id="KW-0472">Membrane</keyword>